<keyword evidence="5" id="KW-0378">Hydrolase</keyword>
<evidence type="ECO:0000313" key="13">
    <source>
        <dbReference type="Proteomes" id="UP000054742"/>
    </source>
</evidence>
<evidence type="ECO:0000256" key="4">
    <source>
        <dbReference type="ARBA" id="ARBA00022723"/>
    </source>
</evidence>
<sequence>MDQQPSVSLQSLNKPSKLMALIALVIAFALPFILVKSFPHKHKASYSQSELPTPAIAEPEEKPEVTNLIIKEERKPSSSLANAKLSIKDITPAGPIPPKTKTTTAQKLPVETSKSQIPTKAPSTVVPVANNGWKIIKTRSGDSLATVFKREGLSPQTLQIIMRDNPHAKMLSRLKTDQQLELLITKKTLEKMILPVSNTQYLVVYREGQRYKSKINLHKTESRNRVVTATVRGSLFGTAKRNNIPYKLVQQMTEIFTWDINFAKDIRAGDQFTIVYQALYIKDKLVGAGEVMAVSYRTRGKTYQAVRHTDRTGHTDYYSPQGVSLKKAFDRYPLRFSHISSTFSLSRYHPILHYRRAHKGVDLAAPIGTPIRATGDGRIEIIGRQSGYGNMIKISHNKSYSSIYGHMLKFQKGISRGTFVKRGQVIGYVGQTGLASGPHCHYEFHINHQPRNPTTVDLPRGFPISGREMAAFKANSAKLLAQLKGGTTQVAKR</sequence>
<dbReference type="GO" id="GO:0046872">
    <property type="term" value="F:metal ion binding"/>
    <property type="evidence" value="ECO:0007669"/>
    <property type="project" value="UniProtKB-KW"/>
</dbReference>
<name>A0A0W0SUN1_9GAMM</name>
<dbReference type="PATRIC" id="fig|29422.6.peg.54"/>
<keyword evidence="9" id="KW-1133">Transmembrane helix</keyword>
<dbReference type="RefSeq" id="WP_058440177.1">
    <property type="nucleotide sequence ID" value="NZ_CAAAHU010000030.1"/>
</dbReference>
<feature type="compositionally biased region" description="Polar residues" evidence="8">
    <location>
        <begin position="100"/>
        <end position="116"/>
    </location>
</feature>
<dbReference type="Pfam" id="PF19425">
    <property type="entry name" value="Csd3_N2"/>
    <property type="match status" value="1"/>
</dbReference>
<comment type="caution">
    <text evidence="12">The sequence shown here is derived from an EMBL/GenBank/DDBJ whole genome shotgun (WGS) entry which is preliminary data.</text>
</comment>
<dbReference type="GO" id="GO:0006508">
    <property type="term" value="P:proteolysis"/>
    <property type="evidence" value="ECO:0007669"/>
    <property type="project" value="UniProtKB-KW"/>
</dbReference>
<dbReference type="AlphaFoldDB" id="A0A0W0SUN1"/>
<feature type="region of interest" description="Disordered" evidence="8">
    <location>
        <begin position="90"/>
        <end position="116"/>
    </location>
</feature>
<evidence type="ECO:0000313" key="12">
    <source>
        <dbReference type="EMBL" id="KTC87102.1"/>
    </source>
</evidence>
<keyword evidence="6" id="KW-0862">Zinc</keyword>
<dbReference type="Gene3D" id="2.70.70.10">
    <property type="entry name" value="Glucose Permease (Domain IIA)"/>
    <property type="match status" value="1"/>
</dbReference>
<evidence type="ECO:0000256" key="3">
    <source>
        <dbReference type="ARBA" id="ARBA00022670"/>
    </source>
</evidence>
<organism evidence="12 13">
    <name type="scientific">Legionella brunensis</name>
    <dbReference type="NCBI Taxonomy" id="29422"/>
    <lineage>
        <taxon>Bacteria</taxon>
        <taxon>Pseudomonadati</taxon>
        <taxon>Pseudomonadota</taxon>
        <taxon>Gammaproteobacteria</taxon>
        <taxon>Legionellales</taxon>
        <taxon>Legionellaceae</taxon>
        <taxon>Legionella</taxon>
    </lineage>
</organism>
<evidence type="ECO:0000256" key="6">
    <source>
        <dbReference type="ARBA" id="ARBA00022833"/>
    </source>
</evidence>
<evidence type="ECO:0000256" key="2">
    <source>
        <dbReference type="ARBA" id="ARBA00004196"/>
    </source>
</evidence>
<evidence type="ECO:0000256" key="7">
    <source>
        <dbReference type="ARBA" id="ARBA00023049"/>
    </source>
</evidence>
<feature type="transmembrane region" description="Helical" evidence="9">
    <location>
        <begin position="18"/>
        <end position="35"/>
    </location>
</feature>
<dbReference type="InterPro" id="IPR016047">
    <property type="entry name" value="M23ase_b-sheet_dom"/>
</dbReference>
<keyword evidence="3" id="KW-0645">Protease</keyword>
<dbReference type="SUPFAM" id="SSF51261">
    <property type="entry name" value="Duplicated hybrid motif"/>
    <property type="match status" value="1"/>
</dbReference>
<comment type="cofactor">
    <cofactor evidence="1">
        <name>Zn(2+)</name>
        <dbReference type="ChEBI" id="CHEBI:29105"/>
    </cofactor>
</comment>
<keyword evidence="9" id="KW-0472">Membrane</keyword>
<dbReference type="GO" id="GO:0004222">
    <property type="term" value="F:metalloendopeptidase activity"/>
    <property type="evidence" value="ECO:0007669"/>
    <property type="project" value="TreeGrafter"/>
</dbReference>
<keyword evidence="9" id="KW-0812">Transmembrane</keyword>
<comment type="subcellular location">
    <subcellularLocation>
        <location evidence="2">Cell envelope</location>
    </subcellularLocation>
</comment>
<dbReference type="Proteomes" id="UP000054742">
    <property type="component" value="Unassembled WGS sequence"/>
</dbReference>
<dbReference type="PANTHER" id="PTHR21666">
    <property type="entry name" value="PEPTIDASE-RELATED"/>
    <property type="match status" value="1"/>
</dbReference>
<evidence type="ECO:0000256" key="5">
    <source>
        <dbReference type="ARBA" id="ARBA00022801"/>
    </source>
</evidence>
<dbReference type="EMBL" id="LNXV01000002">
    <property type="protein sequence ID" value="KTC87102.1"/>
    <property type="molecule type" value="Genomic_DNA"/>
</dbReference>
<reference evidence="12 13" key="1">
    <citation type="submission" date="2015-11" db="EMBL/GenBank/DDBJ databases">
        <title>Genomic analysis of 38 Legionella species identifies large and diverse effector repertoires.</title>
        <authorList>
            <person name="Burstein D."/>
            <person name="Amaro F."/>
            <person name="Zusman T."/>
            <person name="Lifshitz Z."/>
            <person name="Cohen O."/>
            <person name="Gilbert J.A."/>
            <person name="Pupko T."/>
            <person name="Shuman H.A."/>
            <person name="Segal G."/>
        </authorList>
    </citation>
    <scope>NUCLEOTIDE SEQUENCE [LARGE SCALE GENOMIC DNA]</scope>
    <source>
        <strain evidence="12 13">ATCC 43878</strain>
    </source>
</reference>
<evidence type="ECO:0000256" key="8">
    <source>
        <dbReference type="SAM" id="MobiDB-lite"/>
    </source>
</evidence>
<evidence type="ECO:0000259" key="11">
    <source>
        <dbReference type="Pfam" id="PF19425"/>
    </source>
</evidence>
<dbReference type="InterPro" id="IPR011055">
    <property type="entry name" value="Dup_hybrid_motif"/>
</dbReference>
<feature type="domain" description="Csd3-like second N-terminal" evidence="11">
    <location>
        <begin position="221"/>
        <end position="343"/>
    </location>
</feature>
<dbReference type="CDD" id="cd12797">
    <property type="entry name" value="M23_peptidase"/>
    <property type="match status" value="1"/>
</dbReference>
<keyword evidence="7" id="KW-0482">Metalloprotease</keyword>
<accession>A0A0W0SUN1</accession>
<gene>
    <name evidence="12" type="ORF">Lbru_0053</name>
</gene>
<dbReference type="InterPro" id="IPR045834">
    <property type="entry name" value="Csd3_N2"/>
</dbReference>
<dbReference type="Pfam" id="PF01551">
    <property type="entry name" value="Peptidase_M23"/>
    <property type="match status" value="1"/>
</dbReference>
<protein>
    <submittedName>
        <fullName evidence="12">M23/M37 family transporter peptidase</fullName>
    </submittedName>
</protein>
<evidence type="ECO:0000256" key="1">
    <source>
        <dbReference type="ARBA" id="ARBA00001947"/>
    </source>
</evidence>
<keyword evidence="13" id="KW-1185">Reference proteome</keyword>
<dbReference type="GO" id="GO:0030313">
    <property type="term" value="C:cell envelope"/>
    <property type="evidence" value="ECO:0007669"/>
    <property type="project" value="UniProtKB-SubCell"/>
</dbReference>
<evidence type="ECO:0000256" key="9">
    <source>
        <dbReference type="SAM" id="Phobius"/>
    </source>
</evidence>
<dbReference type="STRING" id="29422.Lbru_0053"/>
<proteinExistence type="predicted"/>
<evidence type="ECO:0000259" key="10">
    <source>
        <dbReference type="Pfam" id="PF01551"/>
    </source>
</evidence>
<dbReference type="Gene3D" id="3.10.450.350">
    <property type="match status" value="2"/>
</dbReference>
<keyword evidence="4" id="KW-0479">Metal-binding</keyword>
<feature type="domain" description="M23ase beta-sheet core" evidence="10">
    <location>
        <begin position="357"/>
        <end position="453"/>
    </location>
</feature>
<dbReference type="OrthoDB" id="9805070at2"/>
<dbReference type="PANTHER" id="PTHR21666:SF288">
    <property type="entry name" value="CELL DIVISION PROTEIN YTFB"/>
    <property type="match status" value="1"/>
</dbReference>
<dbReference type="InterPro" id="IPR050570">
    <property type="entry name" value="Cell_wall_metabolism_enzyme"/>
</dbReference>